<accession>A0A7V0I9Z0</accession>
<evidence type="ECO:0000256" key="2">
    <source>
        <dbReference type="ARBA" id="ARBA00022692"/>
    </source>
</evidence>
<feature type="transmembrane region" description="Helical" evidence="5">
    <location>
        <begin position="103"/>
        <end position="120"/>
    </location>
</feature>
<feature type="transmembrane region" description="Helical" evidence="5">
    <location>
        <begin position="214"/>
        <end position="236"/>
    </location>
</feature>
<evidence type="ECO:0000256" key="1">
    <source>
        <dbReference type="ARBA" id="ARBA00004127"/>
    </source>
</evidence>
<evidence type="ECO:0000256" key="5">
    <source>
        <dbReference type="SAM" id="Phobius"/>
    </source>
</evidence>
<dbReference type="SMART" id="SM00730">
    <property type="entry name" value="PSN"/>
    <property type="match status" value="1"/>
</dbReference>
<evidence type="ECO:0000256" key="3">
    <source>
        <dbReference type="ARBA" id="ARBA00022989"/>
    </source>
</evidence>
<dbReference type="Proteomes" id="UP000885706">
    <property type="component" value="Unassembled WGS sequence"/>
</dbReference>
<keyword evidence="4 5" id="KW-0472">Membrane</keyword>
<feature type="transmembrane region" description="Helical" evidence="5">
    <location>
        <begin position="79"/>
        <end position="97"/>
    </location>
</feature>
<feature type="transmembrane region" description="Helical" evidence="5">
    <location>
        <begin position="132"/>
        <end position="148"/>
    </location>
</feature>
<keyword evidence="2 5" id="KW-0812">Transmembrane</keyword>
<feature type="transmembrane region" description="Helical" evidence="5">
    <location>
        <begin position="154"/>
        <end position="171"/>
    </location>
</feature>
<sequence length="289" mass="32400">MKKLTLQTFLLEGITVIFIFSLGLFIAQKAQRIILKEEINIPTLTIGEFLFLFFFGTCLILFIVYFPKLKKIKGRIFQVVYFFSGAYGILVTLFLLFSYLPNNLLFANLLPLLFCALFIYRRAKHPTLLNHNLFIGLGLAGISAMLGLSFQPEALLILLALLSIYDFIAVYKTKHMQKMATSMLKSGTMMGLIIPNKLTNFCAPLKKVQPGKEYVILGGGDIAFPLMFSSSLISVYGITGSLVVAIFSVFGILFTLLLFLLQKERKPLPALPTISFFTVLGYLIVKFVI</sequence>
<comment type="caution">
    <text evidence="6">The sequence shown here is derived from an EMBL/GenBank/DDBJ whole genome shotgun (WGS) entry which is preliminary data.</text>
</comment>
<dbReference type="InterPro" id="IPR010545">
    <property type="entry name" value="SPP"/>
</dbReference>
<dbReference type="Pfam" id="PF06550">
    <property type="entry name" value="SPP"/>
    <property type="match status" value="1"/>
</dbReference>
<feature type="transmembrane region" description="Helical" evidence="5">
    <location>
        <begin position="242"/>
        <end position="261"/>
    </location>
</feature>
<organism evidence="6">
    <name type="scientific">Desulfofervidus auxilii</name>
    <dbReference type="NCBI Taxonomy" id="1621989"/>
    <lineage>
        <taxon>Bacteria</taxon>
        <taxon>Pseudomonadati</taxon>
        <taxon>Thermodesulfobacteriota</taxon>
        <taxon>Candidatus Desulfofervidia</taxon>
        <taxon>Candidatus Desulfofervidales</taxon>
        <taxon>Candidatus Desulfofervidaceae</taxon>
        <taxon>Candidatus Desulfofervidus</taxon>
    </lineage>
</organism>
<proteinExistence type="predicted"/>
<comment type="subcellular location">
    <subcellularLocation>
        <location evidence="1">Endomembrane system</location>
        <topology evidence="1">Multi-pass membrane protein</topology>
    </subcellularLocation>
</comment>
<feature type="transmembrane region" description="Helical" evidence="5">
    <location>
        <begin position="268"/>
        <end position="285"/>
    </location>
</feature>
<name>A0A7V0I9Z0_DESA2</name>
<protein>
    <submittedName>
        <fullName evidence="6">Uncharacterized protein</fullName>
    </submittedName>
</protein>
<dbReference type="GO" id="GO:0042500">
    <property type="term" value="F:aspartic endopeptidase activity, intramembrane cleaving"/>
    <property type="evidence" value="ECO:0007669"/>
    <property type="project" value="InterPro"/>
</dbReference>
<evidence type="ECO:0000313" key="6">
    <source>
        <dbReference type="EMBL" id="HDD35337.1"/>
    </source>
</evidence>
<dbReference type="EMBL" id="DQWQ01000044">
    <property type="protein sequence ID" value="HDD35337.1"/>
    <property type="molecule type" value="Genomic_DNA"/>
</dbReference>
<dbReference type="InterPro" id="IPR006639">
    <property type="entry name" value="Preselin/SPP"/>
</dbReference>
<reference evidence="6" key="1">
    <citation type="journal article" date="2020" name="mSystems">
        <title>Genome- and Community-Level Interaction Insights into Carbon Utilization and Element Cycling Functions of Hydrothermarchaeota in Hydrothermal Sediment.</title>
        <authorList>
            <person name="Zhou Z."/>
            <person name="Liu Y."/>
            <person name="Xu W."/>
            <person name="Pan J."/>
            <person name="Luo Z.H."/>
            <person name="Li M."/>
        </authorList>
    </citation>
    <scope>NUCLEOTIDE SEQUENCE [LARGE SCALE GENOMIC DNA]</scope>
    <source>
        <strain evidence="6">HyVt-113</strain>
    </source>
</reference>
<keyword evidence="3 5" id="KW-1133">Transmembrane helix</keyword>
<feature type="transmembrane region" description="Helical" evidence="5">
    <location>
        <begin position="46"/>
        <end position="67"/>
    </location>
</feature>
<dbReference type="AlphaFoldDB" id="A0A7V0I9Z0"/>
<dbReference type="GO" id="GO:0012505">
    <property type="term" value="C:endomembrane system"/>
    <property type="evidence" value="ECO:0007669"/>
    <property type="project" value="UniProtKB-SubCell"/>
</dbReference>
<evidence type="ECO:0000256" key="4">
    <source>
        <dbReference type="ARBA" id="ARBA00023136"/>
    </source>
</evidence>
<dbReference type="GO" id="GO:0016020">
    <property type="term" value="C:membrane"/>
    <property type="evidence" value="ECO:0007669"/>
    <property type="project" value="InterPro"/>
</dbReference>
<feature type="transmembrane region" description="Helical" evidence="5">
    <location>
        <begin position="9"/>
        <end position="26"/>
    </location>
</feature>
<gene>
    <name evidence="6" type="ORF">ENF30_00905</name>
</gene>